<dbReference type="PANTHER" id="PTHR22945:SF40">
    <property type="entry name" value="SERPENTINE RECEPTOR, CLASS D (DELTA)-RELATED"/>
    <property type="match status" value="1"/>
</dbReference>
<evidence type="ECO:0000256" key="5">
    <source>
        <dbReference type="ARBA" id="ARBA00023136"/>
    </source>
</evidence>
<keyword evidence="4 6" id="KW-1133">Transmembrane helix</keyword>
<dbReference type="Pfam" id="PF10317">
    <property type="entry name" value="7TM_GPCR_Srd"/>
    <property type="match status" value="1"/>
</dbReference>
<evidence type="ECO:0000256" key="1">
    <source>
        <dbReference type="ARBA" id="ARBA00004141"/>
    </source>
</evidence>
<feature type="transmembrane region" description="Helical" evidence="6">
    <location>
        <begin position="195"/>
        <end position="218"/>
    </location>
</feature>
<dbReference type="Proteomes" id="UP001432322">
    <property type="component" value="Unassembled WGS sequence"/>
</dbReference>
<comment type="caution">
    <text evidence="7">The sequence shown here is derived from an EMBL/GenBank/DDBJ whole genome shotgun (WGS) entry which is preliminary data.</text>
</comment>
<evidence type="ECO:0000256" key="4">
    <source>
        <dbReference type="ARBA" id="ARBA00022989"/>
    </source>
</evidence>
<comment type="subcellular location">
    <subcellularLocation>
        <location evidence="1">Membrane</location>
        <topology evidence="1">Multi-pass membrane protein</topology>
    </subcellularLocation>
</comment>
<feature type="transmembrane region" description="Helical" evidence="6">
    <location>
        <begin position="83"/>
        <end position="102"/>
    </location>
</feature>
<comment type="similarity">
    <text evidence="2">Belongs to the nematode receptor-like protein srd family.</text>
</comment>
<dbReference type="EMBL" id="BTSY01000004">
    <property type="protein sequence ID" value="GMT21553.1"/>
    <property type="molecule type" value="Genomic_DNA"/>
</dbReference>
<evidence type="ECO:0000313" key="7">
    <source>
        <dbReference type="EMBL" id="GMT21553.1"/>
    </source>
</evidence>
<dbReference type="GO" id="GO:0016020">
    <property type="term" value="C:membrane"/>
    <property type="evidence" value="ECO:0007669"/>
    <property type="project" value="UniProtKB-SubCell"/>
</dbReference>
<dbReference type="InterPro" id="IPR019421">
    <property type="entry name" value="7TM_GPCR_serpentine_rcpt_Srd"/>
</dbReference>
<reference evidence="7" key="1">
    <citation type="submission" date="2023-10" db="EMBL/GenBank/DDBJ databases">
        <title>Genome assembly of Pristionchus species.</title>
        <authorList>
            <person name="Yoshida K."/>
            <person name="Sommer R.J."/>
        </authorList>
    </citation>
    <scope>NUCLEOTIDE SEQUENCE</scope>
    <source>
        <strain evidence="7">RS5133</strain>
    </source>
</reference>
<evidence type="ECO:0000256" key="6">
    <source>
        <dbReference type="SAM" id="Phobius"/>
    </source>
</evidence>
<feature type="non-terminal residue" evidence="7">
    <location>
        <position position="1"/>
    </location>
</feature>
<gene>
    <name evidence="7" type="ORF">PFISCL1PPCAC_12850</name>
</gene>
<evidence type="ECO:0000256" key="2">
    <source>
        <dbReference type="ARBA" id="ARBA00009166"/>
    </source>
</evidence>
<feature type="non-terminal residue" evidence="7">
    <location>
        <position position="253"/>
    </location>
</feature>
<accession>A0AAV5VTB6</accession>
<keyword evidence="5 6" id="KW-0472">Membrane</keyword>
<dbReference type="InterPro" id="IPR050920">
    <property type="entry name" value="Nematode_rcpt-like_delta"/>
</dbReference>
<protein>
    <recommendedName>
        <fullName evidence="9">G protein-coupled receptor</fullName>
    </recommendedName>
</protein>
<feature type="transmembrane region" description="Helical" evidence="6">
    <location>
        <begin position="6"/>
        <end position="29"/>
    </location>
</feature>
<feature type="transmembrane region" description="Helical" evidence="6">
    <location>
        <begin position="230"/>
        <end position="249"/>
    </location>
</feature>
<keyword evidence="8" id="KW-1185">Reference proteome</keyword>
<sequence length="253" mass="28416">LLFQLFHVTVVCIGHLISVVFYLLVIIALRRQAKEQLCRLISDQFCGLAADFMHVVMSHSTAIVAVCFWYRTRILTEKGAIGAWSLQALLAAVFAPHALHIAGFSYTINSREDLVDIVEEVYERGYSSVYALQEFGNCSLITKKVVQRWINGFPLSTHEICAALEVSNKYSTIIQRMMLRLTSTYYAEKVHVQVLTIHAIIPVGMVFCISTLVVAQVFVNQHSADIEGLAYDISAIPTVTNPILTLCFVRPYR</sequence>
<organism evidence="7 8">
    <name type="scientific">Pristionchus fissidentatus</name>
    <dbReference type="NCBI Taxonomy" id="1538716"/>
    <lineage>
        <taxon>Eukaryota</taxon>
        <taxon>Metazoa</taxon>
        <taxon>Ecdysozoa</taxon>
        <taxon>Nematoda</taxon>
        <taxon>Chromadorea</taxon>
        <taxon>Rhabditida</taxon>
        <taxon>Rhabditina</taxon>
        <taxon>Diplogasteromorpha</taxon>
        <taxon>Diplogasteroidea</taxon>
        <taxon>Neodiplogasteridae</taxon>
        <taxon>Pristionchus</taxon>
    </lineage>
</organism>
<evidence type="ECO:0000256" key="3">
    <source>
        <dbReference type="ARBA" id="ARBA00022692"/>
    </source>
</evidence>
<dbReference type="AlphaFoldDB" id="A0AAV5VTB6"/>
<evidence type="ECO:0008006" key="9">
    <source>
        <dbReference type="Google" id="ProtNLM"/>
    </source>
</evidence>
<evidence type="ECO:0000313" key="8">
    <source>
        <dbReference type="Proteomes" id="UP001432322"/>
    </source>
</evidence>
<feature type="transmembrane region" description="Helical" evidence="6">
    <location>
        <begin position="50"/>
        <end position="71"/>
    </location>
</feature>
<name>A0AAV5VTB6_9BILA</name>
<dbReference type="PANTHER" id="PTHR22945">
    <property type="entry name" value="SERPENTINE RECEPTOR, CLASS D DELTA"/>
    <property type="match status" value="1"/>
</dbReference>
<proteinExistence type="inferred from homology"/>
<keyword evidence="3 6" id="KW-0812">Transmembrane</keyword>